<dbReference type="EMBL" id="PFBC01000061">
    <property type="protein sequence ID" value="PIR87571.1"/>
    <property type="molecule type" value="Genomic_DNA"/>
</dbReference>
<dbReference type="Gene3D" id="3.30.70.1290">
    <property type="entry name" value="Transposase IS200-like"/>
    <property type="match status" value="1"/>
</dbReference>
<evidence type="ECO:0000313" key="3">
    <source>
        <dbReference type="Proteomes" id="UP000230903"/>
    </source>
</evidence>
<feature type="domain" description="Transposase IS200-like" evidence="1">
    <location>
        <begin position="1"/>
        <end position="136"/>
    </location>
</feature>
<name>A0A2H0UMG2_9BACT</name>
<protein>
    <recommendedName>
        <fullName evidence="1">Transposase IS200-like domain-containing protein</fullName>
    </recommendedName>
</protein>
<dbReference type="Proteomes" id="UP000230903">
    <property type="component" value="Unassembled WGS sequence"/>
</dbReference>
<proteinExistence type="predicted"/>
<gene>
    <name evidence="2" type="ORF">COU10_03935</name>
</gene>
<dbReference type="InterPro" id="IPR036515">
    <property type="entry name" value="Transposase_17_sf"/>
</dbReference>
<organism evidence="2 3">
    <name type="scientific">Candidatus Harrisonbacteria bacterium CG10_big_fil_rev_8_21_14_0_10_45_28</name>
    <dbReference type="NCBI Taxonomy" id="1974586"/>
    <lineage>
        <taxon>Bacteria</taxon>
        <taxon>Candidatus Harrisoniibacteriota</taxon>
    </lineage>
</organism>
<dbReference type="InterPro" id="IPR002686">
    <property type="entry name" value="Transposase_17"/>
</dbReference>
<dbReference type="SUPFAM" id="SSF143422">
    <property type="entry name" value="Transposase IS200-like"/>
    <property type="match status" value="1"/>
</dbReference>
<dbReference type="GO" id="GO:0006313">
    <property type="term" value="P:DNA transposition"/>
    <property type="evidence" value="ECO:0007669"/>
    <property type="project" value="InterPro"/>
</dbReference>
<dbReference type="GO" id="GO:0004803">
    <property type="term" value="F:transposase activity"/>
    <property type="evidence" value="ECO:0007669"/>
    <property type="project" value="InterPro"/>
</dbReference>
<sequence>MEIYHVLNRGVDKRNVVNDDNDRFRFVHSLYIFNDSKPLDENHTRTDYFKAAIERVPLVDIHAWCLMDNHYHLLVSPIDDDLKNLATFMKKLNMGYARYFNERNHRSGYLWQGKYKKILIEQDSHFLHIPYYIHLNPLDRLSKDWRSGPVSDIQCSLEYLTKYRWSSHLDYIGERNFSSVINNELLTETLGSPEKYISAVNKYLSMDMRAEQQIRLE</sequence>
<accession>A0A2H0UMG2</accession>
<comment type="caution">
    <text evidence="2">The sequence shown here is derived from an EMBL/GenBank/DDBJ whole genome shotgun (WGS) entry which is preliminary data.</text>
</comment>
<evidence type="ECO:0000313" key="2">
    <source>
        <dbReference type="EMBL" id="PIR87571.1"/>
    </source>
</evidence>
<dbReference type="PANTHER" id="PTHR34322:SF2">
    <property type="entry name" value="TRANSPOSASE IS200-LIKE DOMAIN-CONTAINING PROTEIN"/>
    <property type="match status" value="1"/>
</dbReference>
<dbReference type="GO" id="GO:0003677">
    <property type="term" value="F:DNA binding"/>
    <property type="evidence" value="ECO:0007669"/>
    <property type="project" value="InterPro"/>
</dbReference>
<reference evidence="3" key="1">
    <citation type="submission" date="2017-09" db="EMBL/GenBank/DDBJ databases">
        <title>Depth-based differentiation of microbial function through sediment-hosted aquifers and enrichment of novel symbionts in the deep terrestrial subsurface.</title>
        <authorList>
            <person name="Probst A.J."/>
            <person name="Ladd B."/>
            <person name="Jarett J.K."/>
            <person name="Geller-Mcgrath D.E."/>
            <person name="Sieber C.M.K."/>
            <person name="Emerson J.B."/>
            <person name="Anantharaman K."/>
            <person name="Thomas B.C."/>
            <person name="Malmstrom R."/>
            <person name="Stieglmeier M."/>
            <person name="Klingl A."/>
            <person name="Woyke T."/>
            <person name="Ryan C.M."/>
            <person name="Banfield J.F."/>
        </authorList>
    </citation>
    <scope>NUCLEOTIDE SEQUENCE [LARGE SCALE GENOMIC DNA]</scope>
</reference>
<dbReference type="AlphaFoldDB" id="A0A2H0UMG2"/>
<dbReference type="PANTHER" id="PTHR34322">
    <property type="entry name" value="TRANSPOSASE, Y1_TNP DOMAIN-CONTAINING"/>
    <property type="match status" value="1"/>
</dbReference>
<dbReference type="Pfam" id="PF01797">
    <property type="entry name" value="Y1_Tnp"/>
    <property type="match status" value="1"/>
</dbReference>
<dbReference type="SMART" id="SM01321">
    <property type="entry name" value="Y1_Tnp"/>
    <property type="match status" value="1"/>
</dbReference>
<evidence type="ECO:0000259" key="1">
    <source>
        <dbReference type="SMART" id="SM01321"/>
    </source>
</evidence>